<dbReference type="GO" id="GO:0006313">
    <property type="term" value="P:DNA transposition"/>
    <property type="evidence" value="ECO:0007669"/>
    <property type="project" value="InterPro"/>
</dbReference>
<dbReference type="Pfam" id="PF01526">
    <property type="entry name" value="DDE_Tnp_Tn3"/>
    <property type="match status" value="1"/>
</dbReference>
<evidence type="ECO:0000259" key="1">
    <source>
        <dbReference type="Pfam" id="PF01526"/>
    </source>
</evidence>
<protein>
    <submittedName>
        <fullName evidence="2">Probable transposase</fullName>
    </submittedName>
</protein>
<feature type="domain" description="Tn3 transposase DDE" evidence="1">
    <location>
        <begin position="478"/>
        <end position="576"/>
    </location>
</feature>
<dbReference type="AlphaFoldDB" id="M5AMV9"/>
<dbReference type="GO" id="GO:0004803">
    <property type="term" value="F:transposase activity"/>
    <property type="evidence" value="ECO:0007669"/>
    <property type="project" value="InterPro"/>
</dbReference>
<dbReference type="InterPro" id="IPR002513">
    <property type="entry name" value="Tn3_Tnp_DDE_dom"/>
</dbReference>
<dbReference type="EMBL" id="AP012557">
    <property type="protein sequence ID" value="BAN09860.1"/>
    <property type="molecule type" value="Genomic_DNA"/>
</dbReference>
<accession>M5AMV9</accession>
<sequence>MRRDFAPSWFSPNEAGDRAALANWIATELCSGGASVAAMMEAVFLWCRDRRIFGASRKEMERIVRSERQRFLESFLGGVADRLRSETVAPMEASLVDPDSPTGFHTMKGDAGAATLDNMLALADRLAFIKKLDLPRDLLSAAGKTWIDQIVRRVGAEKASEMRRHAPRRQLGLHTVFLMMREAQIIDGMIDLLVETIHKIGVRSKRKVVAGIARDIEKVYGKERLLVDIAGAAIEAPGGRVCDVIFPVAGKEKLAAIVKEYRAKGTLERRIYQVMRGSYAGHYRRILPKLLSVLEFRSNNAVHRPVLGALDWIRRAFETGCRVVPRNGVPMEGVIPPKWRGAIIGKDGRINRISYELCVLSHLRDRIRAKEIWVVGADRYRNPDDDLPKDFESRRAAYYNALNLTSDARAFTRKIQAELERELRLLNAELPRNDKARILWRGENRISITPFQPLPEPQGLRSVKAEIGRRWPMTELLDVLKETALDTGFLDAFETSASRVALSRGALDRRLILCLYGLGTNAGLKRVAAGCPDVSYEELLHVGRRFIHRDALEATCGRVANATLAIRNTAIWGRSRHGLCLGFQEIRRLGRQPSDRMASPLWRSRRDDLLARRKGFNLRLLAAQALLVLGSCFDDQGRASALHRHGDPAAVCRQPRPELDRLCLLPSARV</sequence>
<name>M5AMV9_RHILI</name>
<proteinExistence type="predicted"/>
<evidence type="ECO:0000313" key="2">
    <source>
        <dbReference type="EMBL" id="BAN09860.1"/>
    </source>
</evidence>
<organism evidence="2">
    <name type="scientific">Rhizobium loti</name>
    <name type="common">Mesorhizobium loti</name>
    <dbReference type="NCBI Taxonomy" id="381"/>
    <lineage>
        <taxon>Bacteria</taxon>
        <taxon>Pseudomonadati</taxon>
        <taxon>Pseudomonadota</taxon>
        <taxon>Alphaproteobacteria</taxon>
        <taxon>Hyphomicrobiales</taxon>
        <taxon>Phyllobacteriaceae</taxon>
        <taxon>Mesorhizobium</taxon>
    </lineage>
</organism>
<reference evidence="2" key="1">
    <citation type="submission" date="2012-10" db="EMBL/GenBank/DDBJ databases">
        <authorList>
            <person name="Maita H."/>
            <person name="Sato S."/>
        </authorList>
    </citation>
    <scope>NUCLEOTIDE SEQUENCE</scope>
    <source>
        <strain evidence="2">NZP2037</strain>
    </source>
</reference>
<reference evidence="2" key="2">
    <citation type="journal article" date="2013" name="Microbes Environ.">
        <title>Commonalities and Differences among Symbiosis Islands of Three Mesorhizobium loti Strains.</title>
        <authorList>
            <person name="Kasai-Maita H."/>
            <person name="Hirakawa H."/>
            <person name="Nakamura Y."/>
            <person name="Kaneko T."/>
            <person name="Miki K."/>
            <person name="Maruya J."/>
            <person name="Okazaki S."/>
            <person name="Tabata S."/>
            <person name="Saeki K."/>
            <person name="Sato S."/>
        </authorList>
    </citation>
    <scope>NUCLEOTIDE SEQUENCE</scope>
    <source>
        <strain evidence="2">NZP2037</strain>
    </source>
</reference>